<reference evidence="4" key="1">
    <citation type="journal article" date="2017" name="Plant J.">
        <title>The pomegranate (Punica granatum L.) genome and the genomics of punicalagin biosynthesis.</title>
        <authorList>
            <person name="Qin G."/>
            <person name="Xu C."/>
            <person name="Ming R."/>
            <person name="Tang H."/>
            <person name="Guyot R."/>
            <person name="Kramer E.M."/>
            <person name="Hu Y."/>
            <person name="Yi X."/>
            <person name="Qi Y."/>
            <person name="Xu X."/>
            <person name="Gao Z."/>
            <person name="Pan H."/>
            <person name="Jian J."/>
            <person name="Tian Y."/>
            <person name="Yue Z."/>
            <person name="Xu Y."/>
        </authorList>
    </citation>
    <scope>NUCLEOTIDE SEQUENCE [LARGE SCALE GENOMIC DNA]</scope>
    <source>
        <strain evidence="4">cv. Dabenzi</strain>
    </source>
</reference>
<accession>A0A218Y0S0</accession>
<reference evidence="2" key="2">
    <citation type="submission" date="2017-06" db="EMBL/GenBank/DDBJ databases">
        <title>The pomegranate genome and the genomics of punicalagin biosynthesis.</title>
        <authorList>
            <person name="Xu C."/>
        </authorList>
    </citation>
    <scope>NUCLEOTIDE SEQUENCE [LARGE SCALE GENOMIC DNA]</scope>
    <source>
        <tissue evidence="2">Fresh leaf</tissue>
    </source>
</reference>
<evidence type="ECO:0000313" key="3">
    <source>
        <dbReference type="EMBL" id="PKI40841.1"/>
    </source>
</evidence>
<keyword evidence="5" id="KW-1185">Reference proteome</keyword>
<dbReference type="Pfam" id="PF23655">
    <property type="entry name" value="LYRM_2"/>
    <property type="match status" value="1"/>
</dbReference>
<protein>
    <recommendedName>
        <fullName evidence="1">LYR motif containing domain-containing protein</fullName>
    </recommendedName>
</protein>
<dbReference type="PANTHER" id="PTHR36724:SF1">
    <property type="entry name" value="COMPLEX 1 LYR-LIKE PROTEIN"/>
    <property type="match status" value="1"/>
</dbReference>
<dbReference type="InterPro" id="IPR056185">
    <property type="entry name" value="LYRM_2_plant"/>
</dbReference>
<evidence type="ECO:0000313" key="4">
    <source>
        <dbReference type="Proteomes" id="UP000197138"/>
    </source>
</evidence>
<reference evidence="3 5" key="3">
    <citation type="submission" date="2017-11" db="EMBL/GenBank/DDBJ databases">
        <title>De-novo sequencing of pomegranate (Punica granatum L.) genome.</title>
        <authorList>
            <person name="Akparov Z."/>
            <person name="Amiraslanov A."/>
            <person name="Hajiyeva S."/>
            <person name="Abbasov M."/>
            <person name="Kaur K."/>
            <person name="Hamwieh A."/>
            <person name="Solovyev V."/>
            <person name="Salamov A."/>
            <person name="Braich B."/>
            <person name="Kosarev P."/>
            <person name="Mahmoud A."/>
            <person name="Hajiyev E."/>
            <person name="Babayeva S."/>
            <person name="Izzatullayeva V."/>
            <person name="Mammadov A."/>
            <person name="Mammadov A."/>
            <person name="Sharifova S."/>
            <person name="Ojaghi J."/>
            <person name="Eynullazada K."/>
            <person name="Bayramov B."/>
            <person name="Abdulazimova A."/>
            <person name="Shahmuradov I."/>
        </authorList>
    </citation>
    <scope>NUCLEOTIDE SEQUENCE [LARGE SCALE GENOMIC DNA]</scope>
    <source>
        <strain evidence="3">AG2017</strain>
        <strain evidence="5">cv. AG2017</strain>
        <tissue evidence="3">Leaf</tissue>
    </source>
</reference>
<feature type="domain" description="LYR motif containing" evidence="1">
    <location>
        <begin position="12"/>
        <end position="81"/>
    </location>
</feature>
<dbReference type="EMBL" id="PGOL01003487">
    <property type="protein sequence ID" value="PKI40841.1"/>
    <property type="molecule type" value="Genomic_DNA"/>
</dbReference>
<dbReference type="STRING" id="22663.A0A218Y0S0"/>
<comment type="caution">
    <text evidence="2">The sequence shown here is derived from an EMBL/GenBank/DDBJ whole genome shotgun (WGS) entry which is preliminary data.</text>
</comment>
<proteinExistence type="predicted"/>
<dbReference type="Proteomes" id="UP000197138">
    <property type="component" value="Unassembled WGS sequence"/>
</dbReference>
<evidence type="ECO:0000313" key="2">
    <source>
        <dbReference type="EMBL" id="OWM90142.1"/>
    </source>
</evidence>
<evidence type="ECO:0000259" key="1">
    <source>
        <dbReference type="Pfam" id="PF23655"/>
    </source>
</evidence>
<dbReference type="EMBL" id="MTKT01000553">
    <property type="protein sequence ID" value="OWM90142.1"/>
    <property type="molecule type" value="Genomic_DNA"/>
</dbReference>
<dbReference type="AlphaFoldDB" id="A0A218Y0S0"/>
<dbReference type="PANTHER" id="PTHR36724">
    <property type="entry name" value="COMPLEX 1 LYR-LIKE PROTEIN"/>
    <property type="match status" value="1"/>
</dbReference>
<sequence>MAKGLIWATAEDIARNRGLVVSLYRQILQSLNSLDLPLSFAARLSKKSEVKAMFMLGAEERSLHNIKDLIDAAKYSLSLLRKGEIPKYIQ</sequence>
<evidence type="ECO:0000313" key="5">
    <source>
        <dbReference type="Proteomes" id="UP000233551"/>
    </source>
</evidence>
<organism evidence="2 4">
    <name type="scientific">Punica granatum</name>
    <name type="common">Pomegranate</name>
    <dbReference type="NCBI Taxonomy" id="22663"/>
    <lineage>
        <taxon>Eukaryota</taxon>
        <taxon>Viridiplantae</taxon>
        <taxon>Streptophyta</taxon>
        <taxon>Embryophyta</taxon>
        <taxon>Tracheophyta</taxon>
        <taxon>Spermatophyta</taxon>
        <taxon>Magnoliopsida</taxon>
        <taxon>eudicotyledons</taxon>
        <taxon>Gunneridae</taxon>
        <taxon>Pentapetalae</taxon>
        <taxon>rosids</taxon>
        <taxon>malvids</taxon>
        <taxon>Myrtales</taxon>
        <taxon>Lythraceae</taxon>
        <taxon>Punica</taxon>
    </lineage>
</organism>
<name>A0A218Y0S0_PUNGR</name>
<dbReference type="Proteomes" id="UP000233551">
    <property type="component" value="Unassembled WGS sequence"/>
</dbReference>
<gene>
    <name evidence="2" type="ORF">CDL15_Pgr006463</name>
    <name evidence="3" type="ORF">CRG98_038767</name>
</gene>